<evidence type="ECO:0000313" key="1">
    <source>
        <dbReference type="EMBL" id="DAF47771.1"/>
    </source>
</evidence>
<evidence type="ECO:0008006" key="2">
    <source>
        <dbReference type="Google" id="ProtNLM"/>
    </source>
</evidence>
<name>A0A8S5SAD3_9CAUD</name>
<proteinExistence type="predicted"/>
<organism evidence="1">
    <name type="scientific">Podoviridae sp. ctiVc2</name>
    <dbReference type="NCBI Taxonomy" id="2827745"/>
    <lineage>
        <taxon>Viruses</taxon>
        <taxon>Duplodnaviria</taxon>
        <taxon>Heunggongvirae</taxon>
        <taxon>Uroviricota</taxon>
        <taxon>Caudoviricetes</taxon>
    </lineage>
</organism>
<dbReference type="EMBL" id="BK032558">
    <property type="protein sequence ID" value="DAF47771.1"/>
    <property type="molecule type" value="Genomic_DNA"/>
</dbReference>
<sequence length="159" mass="17813">MGELDEKQLIEKAVEYLQPVKLVDVQIASIKEEIEQLRGNITSIGAIDYSKDRVSGGGTPQGLEGSIAKFIDTTEQRNKEIERLAELKCDAITLIDSLDEKLGAVILRYEYILNTTTEDAYKMIGNYSTKQAKRYKQRALIECGEKLSANVHKCPQMSV</sequence>
<accession>A0A8S5SAD3</accession>
<reference evidence="1" key="1">
    <citation type="journal article" date="2021" name="Proc. Natl. Acad. Sci. U.S.A.">
        <title>A Catalog of Tens of Thousands of Viruses from Human Metagenomes Reveals Hidden Associations with Chronic Diseases.</title>
        <authorList>
            <person name="Tisza M.J."/>
            <person name="Buck C.B."/>
        </authorList>
    </citation>
    <scope>NUCLEOTIDE SEQUENCE</scope>
    <source>
        <strain evidence="1">CtiVc2</strain>
    </source>
</reference>
<protein>
    <recommendedName>
        <fullName evidence="2">DUF1492 domain-containing protein</fullName>
    </recommendedName>
</protein>